<evidence type="ECO:0000256" key="16">
    <source>
        <dbReference type="RuleBase" id="RU000506"/>
    </source>
</evidence>
<evidence type="ECO:0000259" key="18">
    <source>
        <dbReference type="Pfam" id="PF01087"/>
    </source>
</evidence>
<evidence type="ECO:0000256" key="13">
    <source>
        <dbReference type="PIRSR" id="PIRSR000808-2"/>
    </source>
</evidence>
<feature type="region of interest" description="Disordered" evidence="17">
    <location>
        <begin position="353"/>
        <end position="375"/>
    </location>
</feature>
<dbReference type="InterPro" id="IPR005850">
    <property type="entry name" value="GalP_Utransf_C"/>
</dbReference>
<feature type="binding site" description="in other chain" evidence="13">
    <location>
        <begin position="84"/>
        <end position="85"/>
    </location>
    <ligand>
        <name>UDP-alpha-D-glucose</name>
        <dbReference type="ChEBI" id="CHEBI:58885"/>
        <note>ligand shared between dimeric partners</note>
    </ligand>
</feature>
<feature type="binding site" evidence="13">
    <location>
        <begin position="342"/>
        <end position="343"/>
    </location>
    <ligand>
        <name>UDP-alpha-D-glucose</name>
        <dbReference type="ChEBI" id="CHEBI:58885"/>
        <note>ligand shared between dimeric partners</note>
    </ligand>
</feature>
<dbReference type="PANTHER" id="PTHR11943">
    <property type="entry name" value="GALACTOSE-1-PHOSPHATE URIDYLYLTRANSFERASE"/>
    <property type="match status" value="1"/>
</dbReference>
<evidence type="ECO:0000259" key="19">
    <source>
        <dbReference type="Pfam" id="PF02744"/>
    </source>
</evidence>
<keyword evidence="9 14" id="KW-0862">Zinc</keyword>
<reference evidence="20" key="1">
    <citation type="submission" date="2022-07" db="EMBL/GenBank/DDBJ databases">
        <title>Phylogenomic reconstructions and comparative analyses of Kickxellomycotina fungi.</title>
        <authorList>
            <person name="Reynolds N.K."/>
            <person name="Stajich J.E."/>
            <person name="Barry K."/>
            <person name="Grigoriev I.V."/>
            <person name="Crous P."/>
            <person name="Smith M.E."/>
        </authorList>
    </citation>
    <scope>NUCLEOTIDE SEQUENCE</scope>
    <source>
        <strain evidence="20">IMI 214461</strain>
    </source>
</reference>
<feature type="binding site" evidence="15">
    <location>
        <position position="306"/>
    </location>
    <ligand>
        <name>Fe cation</name>
        <dbReference type="ChEBI" id="CHEBI:24875"/>
    </ligand>
</feature>
<dbReference type="GO" id="GO:0008270">
    <property type="term" value="F:zinc ion binding"/>
    <property type="evidence" value="ECO:0007669"/>
    <property type="project" value="InterPro"/>
</dbReference>
<evidence type="ECO:0000313" key="21">
    <source>
        <dbReference type="Proteomes" id="UP001150907"/>
    </source>
</evidence>
<evidence type="ECO:0000256" key="17">
    <source>
        <dbReference type="SAM" id="MobiDB-lite"/>
    </source>
</evidence>
<evidence type="ECO:0000256" key="4">
    <source>
        <dbReference type="ARBA" id="ARBA00012384"/>
    </source>
</evidence>
<accession>A0A9W8BCL9</accession>
<feature type="binding site" evidence="15">
    <location>
        <position position="201"/>
    </location>
    <ligand>
        <name>Fe cation</name>
        <dbReference type="ChEBI" id="CHEBI:24875"/>
    </ligand>
</feature>
<sequence>MQSLSPDEPEFSFADHSHRRFNPLTDSWVLCSPHRAKRPWLGQVEEADDSLRPEHDPACFLCPGNERATGQRNDQYTSTYVFPNDYAAVHAEQPDCTSDALARVAGAHASSELFCVDSVRGRCSVVCFSPRHDLSIPELSTSGVAQIIRAWQQVYADHSADPAIAYVQVFENKGAAMGCSNPHPHAQVWALSAVPTEPASEIRALAAYRQRHAACMLCAYVEAELASAAAGDQSNRIVALNESFVALVPFWATWPFETMIVARSHVASITDLQEPHITRLAETMQTLTCRYDNLFRCSFPYSMGLHQAPTATHPDAALCHFHMHFYPPLLRSATVRKFLVGFEMMAEPQRDLTAEQAASRLRAQPSTHHKHSPSA</sequence>
<comment type="cofactor">
    <cofactor evidence="15">
        <name>Fe cation</name>
        <dbReference type="ChEBI" id="CHEBI:24875"/>
    </cofactor>
    <text evidence="15">Binds 1 Fe cation per subunit.</text>
</comment>
<dbReference type="AlphaFoldDB" id="A0A9W8BCL9"/>
<comment type="pathway">
    <text evidence="2 16">Carbohydrate metabolism; galactose metabolism.</text>
</comment>
<dbReference type="OrthoDB" id="418412at2759"/>
<evidence type="ECO:0000256" key="5">
    <source>
        <dbReference type="ARBA" id="ARBA00016340"/>
    </source>
</evidence>
<name>A0A9W8BCL9_9FUNG</name>
<dbReference type="NCBIfam" id="NF008724">
    <property type="entry name" value="PRK11720.1"/>
    <property type="match status" value="1"/>
</dbReference>
<evidence type="ECO:0000256" key="11">
    <source>
        <dbReference type="ARBA" id="ARBA00023277"/>
    </source>
</evidence>
<feature type="binding site" evidence="13">
    <location>
        <begin position="35"/>
        <end position="38"/>
    </location>
    <ligand>
        <name>UDP-alpha-D-glucose</name>
        <dbReference type="ChEBI" id="CHEBI:58885"/>
        <note>ligand shared between dimeric partners</note>
    </ligand>
</feature>
<feature type="active site" description="Tele-UMP-histidine intermediate" evidence="12">
    <location>
        <position position="185"/>
    </location>
</feature>
<comment type="caution">
    <text evidence="20">The sequence shown here is derived from an EMBL/GenBank/DDBJ whole genome shotgun (WGS) entry which is preliminary data.</text>
</comment>
<evidence type="ECO:0000256" key="7">
    <source>
        <dbReference type="ARBA" id="ARBA00022695"/>
    </source>
</evidence>
<feature type="domain" description="Galactose-1-phosphate uridyl transferase C-terminal" evidence="19">
    <location>
        <begin position="202"/>
        <end position="371"/>
    </location>
</feature>
<dbReference type="CDD" id="cd00608">
    <property type="entry name" value="GalT"/>
    <property type="match status" value="1"/>
</dbReference>
<dbReference type="PROSITE" id="PS00117">
    <property type="entry name" value="GAL_P_UDP_TRANSF_I"/>
    <property type="match status" value="1"/>
</dbReference>
<evidence type="ECO:0000256" key="3">
    <source>
        <dbReference type="ARBA" id="ARBA00010951"/>
    </source>
</evidence>
<keyword evidence="7 16" id="KW-0548">Nucleotidyltransferase</keyword>
<dbReference type="EMBL" id="JANBQF010000280">
    <property type="protein sequence ID" value="KAJ2002678.1"/>
    <property type="molecule type" value="Genomic_DNA"/>
</dbReference>
<feature type="binding site" evidence="13">
    <location>
        <begin position="337"/>
        <end position="338"/>
    </location>
    <ligand>
        <name>UDP-alpha-D-glucose</name>
        <dbReference type="ChEBI" id="CHEBI:58885"/>
        <note>ligand shared between dimeric partners</note>
    </ligand>
</feature>
<proteinExistence type="inferred from homology"/>
<dbReference type="FunFam" id="3.30.428.10:FF:000001">
    <property type="entry name" value="Galactose-1-phosphate uridylyltransferase"/>
    <property type="match status" value="1"/>
</dbReference>
<dbReference type="GO" id="GO:0005737">
    <property type="term" value="C:cytoplasm"/>
    <property type="evidence" value="ECO:0007669"/>
    <property type="project" value="TreeGrafter"/>
</dbReference>
<evidence type="ECO:0000256" key="12">
    <source>
        <dbReference type="PIRSR" id="PIRSR000808-1"/>
    </source>
</evidence>
<organism evidence="20 21">
    <name type="scientific">Coemansia thaxteri</name>
    <dbReference type="NCBI Taxonomy" id="2663907"/>
    <lineage>
        <taxon>Eukaryota</taxon>
        <taxon>Fungi</taxon>
        <taxon>Fungi incertae sedis</taxon>
        <taxon>Zoopagomycota</taxon>
        <taxon>Kickxellomycotina</taxon>
        <taxon>Kickxellomycetes</taxon>
        <taxon>Kickxellales</taxon>
        <taxon>Kickxellaceae</taxon>
        <taxon>Coemansia</taxon>
    </lineage>
</organism>
<dbReference type="GO" id="GO:0033499">
    <property type="term" value="P:galactose catabolic process via UDP-galactose, Leloir pathway"/>
    <property type="evidence" value="ECO:0007669"/>
    <property type="project" value="TreeGrafter"/>
</dbReference>
<feature type="binding site" evidence="14">
    <location>
        <position position="183"/>
    </location>
    <ligand>
        <name>Zn(2+)</name>
        <dbReference type="ChEBI" id="CHEBI:29105"/>
    </ligand>
</feature>
<keyword evidence="15" id="KW-0408">Iron</keyword>
<dbReference type="InterPro" id="IPR019779">
    <property type="entry name" value="GalP_UDPtransf1_His-AS"/>
</dbReference>
<keyword evidence="6 16" id="KW-0808">Transferase</keyword>
<evidence type="ECO:0000256" key="6">
    <source>
        <dbReference type="ARBA" id="ARBA00022679"/>
    </source>
</evidence>
<comment type="similarity">
    <text evidence="3 16">Belongs to the galactose-1-phosphate uridylyltransferase type 1 family.</text>
</comment>
<evidence type="ECO:0000256" key="14">
    <source>
        <dbReference type="PIRSR" id="PIRSR000808-3"/>
    </source>
</evidence>
<comment type="catalytic activity">
    <reaction evidence="1 16">
        <text>alpha-D-galactose 1-phosphate + UDP-alpha-D-glucose = alpha-D-glucose 1-phosphate + UDP-alpha-D-galactose</text>
        <dbReference type="Rhea" id="RHEA:13989"/>
        <dbReference type="ChEBI" id="CHEBI:58336"/>
        <dbReference type="ChEBI" id="CHEBI:58601"/>
        <dbReference type="ChEBI" id="CHEBI:58885"/>
        <dbReference type="ChEBI" id="CHEBI:66914"/>
        <dbReference type="EC" id="2.7.7.12"/>
    </reaction>
</comment>
<evidence type="ECO:0000256" key="15">
    <source>
        <dbReference type="PIRSR" id="PIRSR000808-4"/>
    </source>
</evidence>
<protein>
    <recommendedName>
        <fullName evidence="5 16">Galactose-1-phosphate uridylyltransferase</fullName>
        <ecNumber evidence="4 16">2.7.7.12</ecNumber>
    </recommendedName>
</protein>
<gene>
    <name evidence="20" type="primary">GAL7</name>
    <name evidence="20" type="ORF">H4R26_003485</name>
</gene>
<dbReference type="GO" id="GO:0008108">
    <property type="term" value="F:UDP-glucose:hexose-1-phosphate uridylyltransferase activity"/>
    <property type="evidence" value="ECO:0007669"/>
    <property type="project" value="UniProtKB-EC"/>
</dbReference>
<dbReference type="SUPFAM" id="SSF54197">
    <property type="entry name" value="HIT-like"/>
    <property type="match status" value="2"/>
</dbReference>
<feature type="domain" description="Galactose-1-phosphate uridyl transferase N-terminal" evidence="18">
    <location>
        <begin position="11"/>
        <end position="195"/>
    </location>
</feature>
<feature type="binding site" description="in other chain" evidence="13">
    <location>
        <position position="349"/>
    </location>
    <ligand>
        <name>UDP-alpha-D-glucose</name>
        <dbReference type="ChEBI" id="CHEBI:58885"/>
        <note>ligand shared between dimeric partners</note>
    </ligand>
</feature>
<feature type="binding site" evidence="14">
    <location>
        <position position="59"/>
    </location>
    <ligand>
        <name>Zn(2+)</name>
        <dbReference type="ChEBI" id="CHEBI:29105"/>
    </ligand>
</feature>
<feature type="binding site" evidence="15">
    <location>
        <position position="324"/>
    </location>
    <ligand>
        <name>Fe cation</name>
        <dbReference type="ChEBI" id="CHEBI:24875"/>
    </ligand>
</feature>
<comment type="cofactor">
    <cofactor evidence="14">
        <name>Zn(2+)</name>
        <dbReference type="ChEBI" id="CHEBI:29105"/>
    </cofactor>
    <text evidence="14">Binds 1 zinc ion per subunit.</text>
</comment>
<dbReference type="EC" id="2.7.7.12" evidence="4 16"/>
<dbReference type="PIRSF" id="PIRSF000808">
    <property type="entry name" value="GalT"/>
    <property type="match status" value="1"/>
</dbReference>
<feature type="binding site" description="in other chain" evidence="13">
    <location>
        <position position="172"/>
    </location>
    <ligand>
        <name>UDP-alpha-D-glucose</name>
        <dbReference type="ChEBI" id="CHEBI:58885"/>
        <note>ligand shared between dimeric partners</note>
    </ligand>
</feature>
<feature type="binding site" description="in other chain" evidence="13">
    <location>
        <begin position="178"/>
        <end position="180"/>
    </location>
    <ligand>
        <name>UDP-alpha-D-glucose</name>
        <dbReference type="ChEBI" id="CHEBI:58885"/>
        <note>ligand shared between dimeric partners</note>
    </ligand>
</feature>
<feature type="binding site" evidence="15">
    <location>
        <position position="322"/>
    </location>
    <ligand>
        <name>Fe cation</name>
        <dbReference type="ChEBI" id="CHEBI:24875"/>
    </ligand>
</feature>
<keyword evidence="21" id="KW-1185">Reference proteome</keyword>
<keyword evidence="10 16" id="KW-0299">Galactose metabolism</keyword>
<evidence type="ECO:0000256" key="2">
    <source>
        <dbReference type="ARBA" id="ARBA00004947"/>
    </source>
</evidence>
<keyword evidence="8 14" id="KW-0479">Metal-binding</keyword>
<dbReference type="PANTHER" id="PTHR11943:SF1">
    <property type="entry name" value="GALACTOSE-1-PHOSPHATE URIDYLYLTRANSFERASE"/>
    <property type="match status" value="1"/>
</dbReference>
<evidence type="ECO:0000256" key="10">
    <source>
        <dbReference type="ARBA" id="ARBA00023144"/>
    </source>
</evidence>
<keyword evidence="11 16" id="KW-0119">Carbohydrate metabolism</keyword>
<dbReference type="Pfam" id="PF01087">
    <property type="entry name" value="GalP_UDP_transf"/>
    <property type="match status" value="1"/>
</dbReference>
<feature type="binding site" evidence="14">
    <location>
        <position position="132"/>
    </location>
    <ligand>
        <name>Zn(2+)</name>
        <dbReference type="ChEBI" id="CHEBI:29105"/>
    </ligand>
</feature>
<dbReference type="NCBIfam" id="TIGR00209">
    <property type="entry name" value="galT_1"/>
    <property type="match status" value="1"/>
</dbReference>
<evidence type="ECO:0000256" key="9">
    <source>
        <dbReference type="ARBA" id="ARBA00022833"/>
    </source>
</evidence>
<dbReference type="Proteomes" id="UP001150907">
    <property type="component" value="Unassembled WGS sequence"/>
</dbReference>
<dbReference type="InterPro" id="IPR005849">
    <property type="entry name" value="GalP_Utransf_N"/>
</dbReference>
<dbReference type="InterPro" id="IPR001937">
    <property type="entry name" value="GalP_UDPtransf1"/>
</dbReference>
<dbReference type="Pfam" id="PF02744">
    <property type="entry name" value="GalP_UDP_tr_C"/>
    <property type="match status" value="1"/>
</dbReference>
<evidence type="ECO:0000256" key="1">
    <source>
        <dbReference type="ARBA" id="ARBA00001107"/>
    </source>
</evidence>
<dbReference type="InterPro" id="IPR036265">
    <property type="entry name" value="HIT-like_sf"/>
</dbReference>
<dbReference type="Gene3D" id="3.30.428.10">
    <property type="entry name" value="HIT-like"/>
    <property type="match status" value="2"/>
</dbReference>
<evidence type="ECO:0000256" key="8">
    <source>
        <dbReference type="ARBA" id="ARBA00022723"/>
    </source>
</evidence>
<feature type="binding site" description="in other chain" evidence="13">
    <location>
        <position position="68"/>
    </location>
    <ligand>
        <name>UDP-alpha-D-glucose</name>
        <dbReference type="ChEBI" id="CHEBI:58885"/>
        <note>ligand shared between dimeric partners</note>
    </ligand>
</feature>
<feature type="binding site" evidence="14">
    <location>
        <position position="62"/>
    </location>
    <ligand>
        <name>Zn(2+)</name>
        <dbReference type="ChEBI" id="CHEBI:29105"/>
    </ligand>
</feature>
<evidence type="ECO:0000313" key="20">
    <source>
        <dbReference type="EMBL" id="KAJ2002678.1"/>
    </source>
</evidence>
<feature type="binding site" description="in other chain" evidence="13">
    <location>
        <position position="187"/>
    </location>
    <ligand>
        <name>UDP-alpha-D-glucose</name>
        <dbReference type="ChEBI" id="CHEBI:58885"/>
        <note>ligand shared between dimeric partners</note>
    </ligand>
</feature>